<reference evidence="1 2" key="1">
    <citation type="journal article" date="2024" name="Plant Biotechnol. J.">
        <title>Dendrobium thyrsiflorum genome and its molecular insights into genes involved in important horticultural traits.</title>
        <authorList>
            <person name="Chen B."/>
            <person name="Wang J.Y."/>
            <person name="Zheng P.J."/>
            <person name="Li K.L."/>
            <person name="Liang Y.M."/>
            <person name="Chen X.F."/>
            <person name="Zhang C."/>
            <person name="Zhao X."/>
            <person name="He X."/>
            <person name="Zhang G.Q."/>
            <person name="Liu Z.J."/>
            <person name="Xu Q."/>
        </authorList>
    </citation>
    <scope>NUCLEOTIDE SEQUENCE [LARGE SCALE GENOMIC DNA]</scope>
    <source>
        <strain evidence="1">GZMU011</strain>
    </source>
</reference>
<dbReference type="AlphaFoldDB" id="A0ABD0U044"/>
<sequence>MALVHLTLALNALLPTISRRSSLANEKSFLIREYRGFGLPDSHKASLSPPLSKTGLLTRILSETHRFLATTVGQVSLSIFECCIIPFYRFDDFYLCFTPRP</sequence>
<dbReference type="EMBL" id="JANQDX010000018">
    <property type="protein sequence ID" value="KAL0905361.1"/>
    <property type="molecule type" value="Genomic_DNA"/>
</dbReference>
<dbReference type="Proteomes" id="UP001552299">
    <property type="component" value="Unassembled WGS sequence"/>
</dbReference>
<gene>
    <name evidence="1" type="ORF">M5K25_023774</name>
</gene>
<proteinExistence type="predicted"/>
<comment type="caution">
    <text evidence="1">The sequence shown here is derived from an EMBL/GenBank/DDBJ whole genome shotgun (WGS) entry which is preliminary data.</text>
</comment>
<keyword evidence="2" id="KW-1185">Reference proteome</keyword>
<evidence type="ECO:0000313" key="1">
    <source>
        <dbReference type="EMBL" id="KAL0905361.1"/>
    </source>
</evidence>
<protein>
    <recommendedName>
        <fullName evidence="3">Secreted protein</fullName>
    </recommendedName>
</protein>
<organism evidence="1 2">
    <name type="scientific">Dendrobium thyrsiflorum</name>
    <name type="common">Pinecone-like raceme dendrobium</name>
    <name type="synonym">Orchid</name>
    <dbReference type="NCBI Taxonomy" id="117978"/>
    <lineage>
        <taxon>Eukaryota</taxon>
        <taxon>Viridiplantae</taxon>
        <taxon>Streptophyta</taxon>
        <taxon>Embryophyta</taxon>
        <taxon>Tracheophyta</taxon>
        <taxon>Spermatophyta</taxon>
        <taxon>Magnoliopsida</taxon>
        <taxon>Liliopsida</taxon>
        <taxon>Asparagales</taxon>
        <taxon>Orchidaceae</taxon>
        <taxon>Epidendroideae</taxon>
        <taxon>Malaxideae</taxon>
        <taxon>Dendrobiinae</taxon>
        <taxon>Dendrobium</taxon>
    </lineage>
</organism>
<evidence type="ECO:0000313" key="2">
    <source>
        <dbReference type="Proteomes" id="UP001552299"/>
    </source>
</evidence>
<evidence type="ECO:0008006" key="3">
    <source>
        <dbReference type="Google" id="ProtNLM"/>
    </source>
</evidence>
<name>A0ABD0U044_DENTH</name>
<accession>A0ABD0U044</accession>